<dbReference type="GO" id="GO:0006281">
    <property type="term" value="P:DNA repair"/>
    <property type="evidence" value="ECO:0007669"/>
    <property type="project" value="TreeGrafter"/>
</dbReference>
<reference evidence="4" key="1">
    <citation type="journal article" date="2020" name="Stud. Mycol.">
        <title>101 Dothideomycetes genomes: a test case for predicting lifestyles and emergence of pathogens.</title>
        <authorList>
            <person name="Haridas S."/>
            <person name="Albert R."/>
            <person name="Binder M."/>
            <person name="Bloem J."/>
            <person name="Labutti K."/>
            <person name="Salamov A."/>
            <person name="Andreopoulos B."/>
            <person name="Baker S."/>
            <person name="Barry K."/>
            <person name="Bills G."/>
            <person name="Bluhm B."/>
            <person name="Cannon C."/>
            <person name="Castanera R."/>
            <person name="Culley D."/>
            <person name="Daum C."/>
            <person name="Ezra D."/>
            <person name="Gonzalez J."/>
            <person name="Henrissat B."/>
            <person name="Kuo A."/>
            <person name="Liang C."/>
            <person name="Lipzen A."/>
            <person name="Lutzoni F."/>
            <person name="Magnuson J."/>
            <person name="Mondo S."/>
            <person name="Nolan M."/>
            <person name="Ohm R."/>
            <person name="Pangilinan J."/>
            <person name="Park H.-J."/>
            <person name="Ramirez L."/>
            <person name="Alfaro M."/>
            <person name="Sun H."/>
            <person name="Tritt A."/>
            <person name="Yoshinaga Y."/>
            <person name="Zwiers L.-H."/>
            <person name="Turgeon B."/>
            <person name="Goodwin S."/>
            <person name="Spatafora J."/>
            <person name="Crous P."/>
            <person name="Grigoriev I."/>
        </authorList>
    </citation>
    <scope>NUCLEOTIDE SEQUENCE</scope>
    <source>
        <strain evidence="4">CBS 122681</strain>
    </source>
</reference>
<sequence>MGKTIATRTHQVIGKMRWRGGLALLTASVISNATRDLAGPLNWLWRTCNFTLEARNETILGSESDYEVHWSKVSKIPAGNMINVVHLLPLLHPTAFLKLARSAGQYGDVSSLLGPILGSFQIRRVRGDTMIGANGTEIRIGADTPPFEVVTVELKMTLQARKQYMVAHNWCAKNMGVGKDKDTGDGRIDNNSHRWLCHTTFNPSLDNIRTRISDGMFSKTKKGRSTGVEEITKWHEKNMSGQMFLQTATADSLDDIPHTSRTGAAQNIARRSSKLAFLSGLVKHLCFDKKEKLLIFCDWPMVQWNVAAYLDTLGIDCLDIRSCHTTEERSKAVNRFNDPEDPAMIMVTNYRCCGQAVNLHKACHNVVMLEVPRSVAIFIQALGRLYRVMQTFAVKVWLLTVDGTYDQVLQYRAAAKYKPQLTALADLDDNIISAVVVEDGDEDTVIGREDESDELRTERIVSQLYMRLMGQRSRRDQFAWSELRNLAAKDQLPGERPDPMAAHMQDFIQELNETGAETPEGSTRSDSPEPDNDLPKPLWTLSEIEESRKS</sequence>
<evidence type="ECO:0000256" key="2">
    <source>
        <dbReference type="SAM" id="MobiDB-lite"/>
    </source>
</evidence>
<dbReference type="GO" id="GO:0016787">
    <property type="term" value="F:hydrolase activity"/>
    <property type="evidence" value="ECO:0007669"/>
    <property type="project" value="UniProtKB-KW"/>
</dbReference>
<protein>
    <recommendedName>
        <fullName evidence="3">Helicase C-terminal domain-containing protein</fullName>
    </recommendedName>
</protein>
<gene>
    <name evidence="4" type="ORF">K491DRAFT_313446</name>
</gene>
<organism evidence="4 5">
    <name type="scientific">Lophiostoma macrostomum CBS 122681</name>
    <dbReference type="NCBI Taxonomy" id="1314788"/>
    <lineage>
        <taxon>Eukaryota</taxon>
        <taxon>Fungi</taxon>
        <taxon>Dikarya</taxon>
        <taxon>Ascomycota</taxon>
        <taxon>Pezizomycotina</taxon>
        <taxon>Dothideomycetes</taxon>
        <taxon>Pleosporomycetidae</taxon>
        <taxon>Pleosporales</taxon>
        <taxon>Lophiostomataceae</taxon>
        <taxon>Lophiostoma</taxon>
    </lineage>
</organism>
<dbReference type="EMBL" id="MU004629">
    <property type="protein sequence ID" value="KAF2647361.1"/>
    <property type="molecule type" value="Genomic_DNA"/>
</dbReference>
<evidence type="ECO:0000313" key="4">
    <source>
        <dbReference type="EMBL" id="KAF2647361.1"/>
    </source>
</evidence>
<dbReference type="Gene3D" id="3.40.50.300">
    <property type="entry name" value="P-loop containing nucleotide triphosphate hydrolases"/>
    <property type="match status" value="1"/>
</dbReference>
<evidence type="ECO:0000259" key="3">
    <source>
        <dbReference type="Pfam" id="PF00271"/>
    </source>
</evidence>
<dbReference type="Proteomes" id="UP000799324">
    <property type="component" value="Unassembled WGS sequence"/>
</dbReference>
<dbReference type="InterPro" id="IPR049730">
    <property type="entry name" value="SNF2/RAD54-like_C"/>
</dbReference>
<keyword evidence="5" id="KW-1185">Reference proteome</keyword>
<feature type="domain" description="Helicase C-terminal" evidence="3">
    <location>
        <begin position="282"/>
        <end position="388"/>
    </location>
</feature>
<evidence type="ECO:0000256" key="1">
    <source>
        <dbReference type="ARBA" id="ARBA00022801"/>
    </source>
</evidence>
<dbReference type="Pfam" id="PF00271">
    <property type="entry name" value="Helicase_C"/>
    <property type="match status" value="1"/>
</dbReference>
<name>A0A6A6SK45_9PLEO</name>
<dbReference type="SUPFAM" id="SSF52540">
    <property type="entry name" value="P-loop containing nucleoside triphosphate hydrolases"/>
    <property type="match status" value="1"/>
</dbReference>
<keyword evidence="1" id="KW-0378">Hydrolase</keyword>
<feature type="region of interest" description="Disordered" evidence="2">
    <location>
        <begin position="490"/>
        <end position="550"/>
    </location>
</feature>
<proteinExistence type="predicted"/>
<dbReference type="InterPro" id="IPR027417">
    <property type="entry name" value="P-loop_NTPase"/>
</dbReference>
<evidence type="ECO:0000313" key="5">
    <source>
        <dbReference type="Proteomes" id="UP000799324"/>
    </source>
</evidence>
<dbReference type="PANTHER" id="PTHR45766">
    <property type="entry name" value="DNA ANNEALING HELICASE AND ENDONUCLEASE ZRANB3 FAMILY MEMBER"/>
    <property type="match status" value="1"/>
</dbReference>
<dbReference type="AlphaFoldDB" id="A0A6A6SK45"/>
<dbReference type="PANTHER" id="PTHR45766:SF6">
    <property type="entry name" value="SWI_SNF-RELATED MATRIX-ASSOCIATED ACTIN-DEPENDENT REGULATOR OF CHROMATIN SUBFAMILY A-LIKE PROTEIN 1"/>
    <property type="match status" value="1"/>
</dbReference>
<accession>A0A6A6SK45</accession>
<dbReference type="GO" id="GO:0031297">
    <property type="term" value="P:replication fork processing"/>
    <property type="evidence" value="ECO:0007669"/>
    <property type="project" value="TreeGrafter"/>
</dbReference>
<dbReference type="InterPro" id="IPR001650">
    <property type="entry name" value="Helicase_C-like"/>
</dbReference>
<dbReference type="CDD" id="cd18793">
    <property type="entry name" value="SF2_C_SNF"/>
    <property type="match status" value="1"/>
</dbReference>
<dbReference type="OrthoDB" id="3910678at2759"/>